<reference evidence="1" key="1">
    <citation type="submission" date="2020-10" db="EMBL/GenBank/DDBJ databases">
        <title>ChiBAC.</title>
        <authorList>
            <person name="Zenner C."/>
            <person name="Hitch T.C.A."/>
            <person name="Clavel T."/>
        </authorList>
    </citation>
    <scope>NUCLEOTIDE SEQUENCE</scope>
    <source>
        <strain evidence="1">DSM 107454</strain>
    </source>
</reference>
<dbReference type="EMBL" id="JADCKB010000023">
    <property type="protein sequence ID" value="MBE5040823.1"/>
    <property type="molecule type" value="Genomic_DNA"/>
</dbReference>
<keyword evidence="2" id="KW-1185">Reference proteome</keyword>
<evidence type="ECO:0000313" key="1">
    <source>
        <dbReference type="EMBL" id="MBE5040823.1"/>
    </source>
</evidence>
<proteinExistence type="predicted"/>
<protein>
    <recommendedName>
        <fullName evidence="3">Twitching motility protein PilT</fullName>
    </recommendedName>
</protein>
<evidence type="ECO:0008006" key="3">
    <source>
        <dbReference type="Google" id="ProtNLM"/>
    </source>
</evidence>
<gene>
    <name evidence="1" type="ORF">INF28_10165</name>
</gene>
<dbReference type="AlphaFoldDB" id="A0A9D5M3G1"/>
<sequence>MIKIHIGLKGSGKTPKLIQAVNAAIEVEKGNVVCITEGNRLMHDISHKARMVNTESFDIRNMDMFEGFLCGIIAQDYDVTHIFIDSIFKSVPSATMADLESFVEKLENLEEQFHVSFTMMVSAEESEAGTNLKKYIA</sequence>
<dbReference type="Proteomes" id="UP000806542">
    <property type="component" value="Unassembled WGS sequence"/>
</dbReference>
<accession>A0A9D5M3G1</accession>
<evidence type="ECO:0000313" key="2">
    <source>
        <dbReference type="Proteomes" id="UP000806542"/>
    </source>
</evidence>
<dbReference type="RefSeq" id="WP_226393376.1">
    <property type="nucleotide sequence ID" value="NZ_JADCKB010000023.1"/>
</dbReference>
<comment type="caution">
    <text evidence="1">The sequence shown here is derived from an EMBL/GenBank/DDBJ whole genome shotgun (WGS) entry which is preliminary data.</text>
</comment>
<organism evidence="1 2">
    <name type="scientific">Ructibacterium gallinarum</name>
    <dbReference type="NCBI Taxonomy" id="2779355"/>
    <lineage>
        <taxon>Bacteria</taxon>
        <taxon>Bacillati</taxon>
        <taxon>Bacillota</taxon>
        <taxon>Clostridia</taxon>
        <taxon>Eubacteriales</taxon>
        <taxon>Oscillospiraceae</taxon>
        <taxon>Ructibacterium</taxon>
    </lineage>
</organism>
<name>A0A9D5M3G1_9FIRM</name>